<dbReference type="PANTHER" id="PTHR31743">
    <property type="entry name" value="TRANSIENT RECEPTOR POTENTIAL CHANNEL 4-ASSOCIATED PROTEIN TCPC4AP"/>
    <property type="match status" value="1"/>
</dbReference>
<proteinExistence type="predicted"/>
<protein>
    <recommendedName>
        <fullName evidence="3">Short transient receptor potential channel 4-associated protein</fullName>
    </recommendedName>
</protein>
<dbReference type="AlphaFoldDB" id="A0A8X6I485"/>
<reference evidence="1" key="1">
    <citation type="submission" date="2020-08" db="EMBL/GenBank/DDBJ databases">
        <title>Multicomponent nature underlies the extraordinary mechanical properties of spider dragline silk.</title>
        <authorList>
            <person name="Kono N."/>
            <person name="Nakamura H."/>
            <person name="Mori M."/>
            <person name="Yoshida Y."/>
            <person name="Ohtoshi R."/>
            <person name="Malay A.D."/>
            <person name="Moran D.A.P."/>
            <person name="Tomita M."/>
            <person name="Numata K."/>
            <person name="Arakawa K."/>
        </authorList>
    </citation>
    <scope>NUCLEOTIDE SEQUENCE</scope>
</reference>
<dbReference type="GO" id="GO:0006511">
    <property type="term" value="P:ubiquitin-dependent protein catabolic process"/>
    <property type="evidence" value="ECO:0007669"/>
    <property type="project" value="InterPro"/>
</dbReference>
<comment type="caution">
    <text evidence="1">The sequence shown here is derived from an EMBL/GenBank/DDBJ whole genome shotgun (WGS) entry which is preliminary data.</text>
</comment>
<organism evidence="1 2">
    <name type="scientific">Nephila pilipes</name>
    <name type="common">Giant wood spider</name>
    <name type="synonym">Nephila maculata</name>
    <dbReference type="NCBI Taxonomy" id="299642"/>
    <lineage>
        <taxon>Eukaryota</taxon>
        <taxon>Metazoa</taxon>
        <taxon>Ecdysozoa</taxon>
        <taxon>Arthropoda</taxon>
        <taxon>Chelicerata</taxon>
        <taxon>Arachnida</taxon>
        <taxon>Araneae</taxon>
        <taxon>Araneomorphae</taxon>
        <taxon>Entelegynae</taxon>
        <taxon>Araneoidea</taxon>
        <taxon>Nephilidae</taxon>
        <taxon>Nephila</taxon>
    </lineage>
</organism>
<keyword evidence="2" id="KW-1185">Reference proteome</keyword>
<dbReference type="OrthoDB" id="1866965at2759"/>
<sequence>MNLCHRLSRKRLHPKKSILNMVTDTAVYGEPCASSFQFGHHVLRRTEMYDSIQLGALFCIVNKLEETLLYWKPCKHDVLQIFWDLDNEIKELAKRNFDMVNPCLNSDTAKWLRDVTLQQTVKVLQRFIASYTLLPEKLAQDHETIETMELKGIALEVLHNISVEFEDQAKYCADNEIFLKCLFSYLQYDQTCFPACRLLECLMLAKKKVFDLSSVDNLQEIIMRLDDIKLGNFCKLLAITLSELDMYENKTLLYAQMTQTKGQNFYTRDVNQDIILGTPNILSRLINVACAKPYVPWSGAISSGMIESEQWLRWIEEQSTRDLESDSETFIGGITVWSDASDQGQTKTSIRMTLELTIRADAVCVLGLLLVGRHRKEVQKELAELRLIPQLSDMFDHFVWRTNSIREYARLPGHNSSCECSPEVALKIQVLRLIHSFCDHSDYKHVMLSWSEYSEIIALEETAETDFPVWLNRDSMCVGIKGLLSKIVEVIKKETGASTFRFWLSRAIESFLRGSFSSADQDFLLRRNLLQHVVQNLVTSNIRHKEVLQSSFDLLGELMKFNIAAFVEFNSYMNSTAKQRKLFSLMNSSLVDSNMFIRSLILSYELFISSGDQDERDFAEECCYVLSHVGSVNTRIGYLQRLLSLINIHTLTQENVSCLNTALVILMFGLQKGDLPQYLLSLAHSIEGCGIVTNNCSLYLENLKNLLLFWQDHYLQKDKDCTILEKGSRICFQEWREAVAVMTSGDHKDPCSLSYYIATAYASRAS</sequence>
<dbReference type="EMBL" id="BMAW01041679">
    <property type="protein sequence ID" value="GFS30167.1"/>
    <property type="molecule type" value="Genomic_DNA"/>
</dbReference>
<dbReference type="InterPro" id="IPR022162">
    <property type="entry name" value="TRPC4AP"/>
</dbReference>
<evidence type="ECO:0008006" key="3">
    <source>
        <dbReference type="Google" id="ProtNLM"/>
    </source>
</evidence>
<dbReference type="PANTHER" id="PTHR31743:SF1">
    <property type="entry name" value="SHORT TRANSIENT RECEPTOR POTENTIAL CHANNEL 4-ASSOCIATED PROTEIN"/>
    <property type="match status" value="1"/>
</dbReference>
<name>A0A8X6I485_NEPPI</name>
<evidence type="ECO:0000313" key="2">
    <source>
        <dbReference type="Proteomes" id="UP000887013"/>
    </source>
</evidence>
<dbReference type="Pfam" id="PF12463">
    <property type="entry name" value="DUF3689"/>
    <property type="match status" value="1"/>
</dbReference>
<dbReference type="SUPFAM" id="SSF48371">
    <property type="entry name" value="ARM repeat"/>
    <property type="match status" value="1"/>
</dbReference>
<accession>A0A8X6I485</accession>
<dbReference type="GO" id="GO:0031464">
    <property type="term" value="C:Cul4A-RING E3 ubiquitin ligase complex"/>
    <property type="evidence" value="ECO:0007669"/>
    <property type="project" value="InterPro"/>
</dbReference>
<evidence type="ECO:0000313" key="1">
    <source>
        <dbReference type="EMBL" id="GFS30167.1"/>
    </source>
</evidence>
<dbReference type="InterPro" id="IPR016024">
    <property type="entry name" value="ARM-type_fold"/>
</dbReference>
<gene>
    <name evidence="1" type="primary">Trpc4ap</name>
    <name evidence="1" type="ORF">NPIL_13851</name>
</gene>
<dbReference type="Proteomes" id="UP000887013">
    <property type="component" value="Unassembled WGS sequence"/>
</dbReference>
<dbReference type="GO" id="GO:0019902">
    <property type="term" value="F:phosphatase binding"/>
    <property type="evidence" value="ECO:0007669"/>
    <property type="project" value="TreeGrafter"/>
</dbReference>